<dbReference type="Pfam" id="PF00512">
    <property type="entry name" value="HisKA"/>
    <property type="match status" value="1"/>
</dbReference>
<dbReference type="InterPro" id="IPR036097">
    <property type="entry name" value="HisK_dim/P_sf"/>
</dbReference>
<dbReference type="FunFam" id="3.30.565.10:FF:000023">
    <property type="entry name" value="PAS domain-containing sensor histidine kinase"/>
    <property type="match status" value="1"/>
</dbReference>
<dbReference type="RefSeq" id="WP_170107238.1">
    <property type="nucleotide sequence ID" value="NZ_PPCN01000008.1"/>
</dbReference>
<dbReference type="InterPro" id="IPR013767">
    <property type="entry name" value="PAS_fold"/>
</dbReference>
<dbReference type="SMART" id="SM00388">
    <property type="entry name" value="HisKA"/>
    <property type="match status" value="1"/>
</dbReference>
<evidence type="ECO:0000259" key="17">
    <source>
        <dbReference type="PROSITE" id="PS50109"/>
    </source>
</evidence>
<dbReference type="InterPro" id="IPR003661">
    <property type="entry name" value="HisK_dim/P_dom"/>
</dbReference>
<dbReference type="EC" id="2.7.13.3" evidence="4"/>
<evidence type="ECO:0000256" key="1">
    <source>
        <dbReference type="ARBA" id="ARBA00000085"/>
    </source>
</evidence>
<dbReference type="CDD" id="cd06225">
    <property type="entry name" value="HAMP"/>
    <property type="match status" value="1"/>
</dbReference>
<keyword evidence="11" id="KW-0067">ATP-binding</keyword>
<dbReference type="Pfam" id="PF02518">
    <property type="entry name" value="HATPase_c"/>
    <property type="match status" value="1"/>
</dbReference>
<dbReference type="GO" id="GO:0005886">
    <property type="term" value="C:plasma membrane"/>
    <property type="evidence" value="ECO:0007669"/>
    <property type="project" value="UniProtKB-SubCell"/>
</dbReference>
<feature type="transmembrane region" description="Helical" evidence="16">
    <location>
        <begin position="346"/>
        <end position="365"/>
    </location>
</feature>
<evidence type="ECO:0000256" key="14">
    <source>
        <dbReference type="ARBA" id="ARBA00023136"/>
    </source>
</evidence>
<dbReference type="PROSITE" id="PS50109">
    <property type="entry name" value="HIS_KIN"/>
    <property type="match status" value="1"/>
</dbReference>
<dbReference type="InterPro" id="IPR003594">
    <property type="entry name" value="HATPase_dom"/>
</dbReference>
<evidence type="ECO:0000256" key="5">
    <source>
        <dbReference type="ARBA" id="ARBA00022475"/>
    </source>
</evidence>
<dbReference type="SUPFAM" id="SSF52172">
    <property type="entry name" value="CheY-like"/>
    <property type="match status" value="1"/>
</dbReference>
<dbReference type="InterPro" id="IPR029151">
    <property type="entry name" value="Sensor-like_sf"/>
</dbReference>
<dbReference type="PANTHER" id="PTHR43047">
    <property type="entry name" value="TWO-COMPONENT HISTIDINE PROTEIN KINASE"/>
    <property type="match status" value="1"/>
</dbReference>
<evidence type="ECO:0000256" key="10">
    <source>
        <dbReference type="ARBA" id="ARBA00022777"/>
    </source>
</evidence>
<evidence type="ECO:0000256" key="3">
    <source>
        <dbReference type="ARBA" id="ARBA00004651"/>
    </source>
</evidence>
<dbReference type="Pfam" id="PF21623">
    <property type="entry name" value="HK_sensor_dom_bact"/>
    <property type="match status" value="1"/>
</dbReference>
<keyword evidence="12 16" id="KW-1133">Transmembrane helix</keyword>
<name>A0A2S3UPW0_9HYPH</name>
<dbReference type="SUPFAM" id="SSF47384">
    <property type="entry name" value="Homodimeric domain of signal transducing histidine kinase"/>
    <property type="match status" value="1"/>
</dbReference>
<dbReference type="PROSITE" id="PS50112">
    <property type="entry name" value="PAS"/>
    <property type="match status" value="1"/>
</dbReference>
<comment type="caution">
    <text evidence="21">The sequence shown here is derived from an EMBL/GenBank/DDBJ whole genome shotgun (WGS) entry which is preliminary data.</text>
</comment>
<keyword evidence="14 16" id="KW-0472">Membrane</keyword>
<sequence length="906" mass="101440">MSFKKKSLFGKIAAELHELKIRPSLKKRTLILTAFCVALSTLTIGTLSYVRIRSETLHLAETHLATEAQLLSQRFSFDYHLIANDLRTVSETPPLQGLIRSMKNDGVDPLDGSTDALWRSRLATIFQAVLRGRPEYFQFRYIGVEDAGRELVRVDRTRYGLKVKESEELQQKKQESYFKYAVQAPSGEVVFSDISYNREYGQQDGAYIATLRGMMPIDDDDGNRFGFLVINVNYETMLKSAFSEINPEQHTFVVNGSGDFMEHSLGMRQTVHRLEMNGSLTRPLPDIVRRVQETTENQGLFYTPDEVGYFIRDTSYFSQASANLGVIVTVSRKDWYAAATQSRNEVLIVGLIVISISTLIAVVFTRSMMQPLSDLADAVRHSSDEDSLEYLPTERNDEIGELASAIQKRNSELMESRTRASAIVNNVVDGLILIDGYGLIEQFNPSCERMFGYTASEAIGCNIKTLMKPEDAKPHDGYLKRYRDGLGGRTLDITRELEAVDKSGRIFPIELSINAVKFNGTTKFSGVIRDISQRREIDRLRREFVSTVSHELRTPLTSIRGSLTLIDTLAPDDLPPKVFQLIGMARKNTERLIQLVNEILDFEKLRANKTKFEMKVLDLNSEIEKALELNQGYADDAGIQLDAELASNEILVSLESTKFQQIMSNLISNAVKFSNKGHTVTLRTMVSRRKGRIEVVDKGVGIDENFRKHIFQAFSQADGSATRSEGGTGLGLNISKSFVEGMHGQIGFDSLVGSGTTFWVEFPLQVANGLGGNPLPNPADTRLLGLHLEDDNDFHTVLAAGLEPDLDLVHVRTVEEARRRLDEQEFDIVILDRLIEDGDGLDLIQFIPAPERTKILVVTAVDENVQHIHVDATLIKAKTRPGEFAARVSELVEEIKQRKSRVSGAA</sequence>
<reference evidence="21 22" key="1">
    <citation type="submission" date="2018-01" db="EMBL/GenBank/DDBJ databases">
        <title>Genomic Encyclopedia of Archaeal and Bacterial Type Strains, Phase II (KMG-II): from individual species to whole genera.</title>
        <authorList>
            <person name="Goeker M."/>
        </authorList>
    </citation>
    <scope>NUCLEOTIDE SEQUENCE [LARGE SCALE GENOMIC DNA]</scope>
    <source>
        <strain evidence="21 22">DSM 17023</strain>
    </source>
</reference>
<dbReference type="InterPro" id="IPR036890">
    <property type="entry name" value="HATPase_C_sf"/>
</dbReference>
<dbReference type="InterPro" id="IPR004358">
    <property type="entry name" value="Sig_transdc_His_kin-like_C"/>
</dbReference>
<evidence type="ECO:0000259" key="19">
    <source>
        <dbReference type="PROSITE" id="PS50112"/>
    </source>
</evidence>
<comment type="subcellular location">
    <subcellularLocation>
        <location evidence="3">Cell membrane</location>
        <topology evidence="3">Multi-pass membrane protein</topology>
    </subcellularLocation>
    <subcellularLocation>
        <location evidence="2">Membrane raft</location>
        <topology evidence="2">Multi-pass membrane protein</topology>
    </subcellularLocation>
</comment>
<dbReference type="NCBIfam" id="TIGR00229">
    <property type="entry name" value="sensory_box"/>
    <property type="match status" value="1"/>
</dbReference>
<dbReference type="InterPro" id="IPR003660">
    <property type="entry name" value="HAMP_dom"/>
</dbReference>
<dbReference type="GO" id="GO:0045121">
    <property type="term" value="C:membrane raft"/>
    <property type="evidence" value="ECO:0007669"/>
    <property type="project" value="UniProtKB-SubCell"/>
</dbReference>
<evidence type="ECO:0000259" key="20">
    <source>
        <dbReference type="PROSITE" id="PS50885"/>
    </source>
</evidence>
<evidence type="ECO:0000256" key="6">
    <source>
        <dbReference type="ARBA" id="ARBA00022553"/>
    </source>
</evidence>
<dbReference type="FunFam" id="1.10.287.130:FF:000001">
    <property type="entry name" value="Two-component sensor histidine kinase"/>
    <property type="match status" value="1"/>
</dbReference>
<dbReference type="PRINTS" id="PR00344">
    <property type="entry name" value="BCTRLSENSOR"/>
</dbReference>
<evidence type="ECO:0000256" key="9">
    <source>
        <dbReference type="ARBA" id="ARBA00022741"/>
    </source>
</evidence>
<keyword evidence="13" id="KW-0902">Two-component regulatory system</keyword>
<evidence type="ECO:0000256" key="16">
    <source>
        <dbReference type="SAM" id="Phobius"/>
    </source>
</evidence>
<evidence type="ECO:0000256" key="15">
    <source>
        <dbReference type="PROSITE-ProRule" id="PRU00169"/>
    </source>
</evidence>
<keyword evidence="22" id="KW-1185">Reference proteome</keyword>
<dbReference type="CDD" id="cd16922">
    <property type="entry name" value="HATPase_EvgS-ArcB-TorS-like"/>
    <property type="match status" value="1"/>
</dbReference>
<keyword evidence="10" id="KW-0418">Kinase</keyword>
<dbReference type="Pfam" id="PF00672">
    <property type="entry name" value="HAMP"/>
    <property type="match status" value="1"/>
</dbReference>
<evidence type="ECO:0000256" key="2">
    <source>
        <dbReference type="ARBA" id="ARBA00004314"/>
    </source>
</evidence>
<dbReference type="Gene3D" id="3.40.50.2300">
    <property type="match status" value="1"/>
</dbReference>
<dbReference type="CDD" id="cd00156">
    <property type="entry name" value="REC"/>
    <property type="match status" value="1"/>
</dbReference>
<feature type="modified residue" description="4-aspartylphosphate" evidence="15">
    <location>
        <position position="832"/>
    </location>
</feature>
<accession>A0A2S3UPW0</accession>
<keyword evidence="5" id="KW-1003">Cell membrane</keyword>
<feature type="domain" description="HAMP" evidence="20">
    <location>
        <begin position="366"/>
        <end position="418"/>
    </location>
</feature>
<dbReference type="PROSITE" id="PS50110">
    <property type="entry name" value="RESPONSE_REGULATORY"/>
    <property type="match status" value="1"/>
</dbReference>
<dbReference type="Pfam" id="PF00989">
    <property type="entry name" value="PAS"/>
    <property type="match status" value="1"/>
</dbReference>
<dbReference type="InterPro" id="IPR001610">
    <property type="entry name" value="PAC"/>
</dbReference>
<comment type="catalytic activity">
    <reaction evidence="1">
        <text>ATP + protein L-histidine = ADP + protein N-phospho-L-histidine.</text>
        <dbReference type="EC" id="2.7.13.3"/>
    </reaction>
</comment>
<gene>
    <name evidence="21" type="ORF">CLV41_10843</name>
</gene>
<dbReference type="Gene3D" id="6.10.340.10">
    <property type="match status" value="1"/>
</dbReference>
<evidence type="ECO:0000313" key="21">
    <source>
        <dbReference type="EMBL" id="POF29620.1"/>
    </source>
</evidence>
<dbReference type="GO" id="GO:0000155">
    <property type="term" value="F:phosphorelay sensor kinase activity"/>
    <property type="evidence" value="ECO:0007669"/>
    <property type="project" value="InterPro"/>
</dbReference>
<dbReference type="Gene3D" id="3.30.450.20">
    <property type="entry name" value="PAS domain"/>
    <property type="match status" value="2"/>
</dbReference>
<keyword evidence="9" id="KW-0547">Nucleotide-binding</keyword>
<evidence type="ECO:0000256" key="12">
    <source>
        <dbReference type="ARBA" id="ARBA00022989"/>
    </source>
</evidence>
<dbReference type="SUPFAM" id="SSF103190">
    <property type="entry name" value="Sensory domain-like"/>
    <property type="match status" value="1"/>
</dbReference>
<feature type="domain" description="Histidine kinase" evidence="17">
    <location>
        <begin position="547"/>
        <end position="766"/>
    </location>
</feature>
<keyword evidence="6 15" id="KW-0597">Phosphoprotein</keyword>
<feature type="domain" description="Response regulatory" evidence="18">
    <location>
        <begin position="784"/>
        <end position="891"/>
    </location>
</feature>
<dbReference type="Gene3D" id="1.10.287.130">
    <property type="match status" value="1"/>
</dbReference>
<proteinExistence type="predicted"/>
<dbReference type="CDD" id="cd00082">
    <property type="entry name" value="HisKA"/>
    <property type="match status" value="1"/>
</dbReference>
<dbReference type="InterPro" id="IPR035965">
    <property type="entry name" value="PAS-like_dom_sf"/>
</dbReference>
<dbReference type="SUPFAM" id="SSF55874">
    <property type="entry name" value="ATPase domain of HSP90 chaperone/DNA topoisomerase II/histidine kinase"/>
    <property type="match status" value="1"/>
</dbReference>
<evidence type="ECO:0000256" key="7">
    <source>
        <dbReference type="ARBA" id="ARBA00022679"/>
    </source>
</evidence>
<evidence type="ECO:0000256" key="8">
    <source>
        <dbReference type="ARBA" id="ARBA00022692"/>
    </source>
</evidence>
<dbReference type="CDD" id="cd00130">
    <property type="entry name" value="PAS"/>
    <property type="match status" value="1"/>
</dbReference>
<dbReference type="InterPro" id="IPR011006">
    <property type="entry name" value="CheY-like_superfamily"/>
</dbReference>
<protein>
    <recommendedName>
        <fullName evidence="4">histidine kinase</fullName>
        <ecNumber evidence="4">2.7.13.3</ecNumber>
    </recommendedName>
</protein>
<keyword evidence="7" id="KW-0808">Transferase</keyword>
<feature type="transmembrane region" description="Helical" evidence="16">
    <location>
        <begin position="30"/>
        <end position="50"/>
    </location>
</feature>
<dbReference type="SMART" id="SM00387">
    <property type="entry name" value="HATPase_c"/>
    <property type="match status" value="1"/>
</dbReference>
<dbReference type="SMART" id="SM00086">
    <property type="entry name" value="PAC"/>
    <property type="match status" value="1"/>
</dbReference>
<dbReference type="InterPro" id="IPR005467">
    <property type="entry name" value="His_kinase_dom"/>
</dbReference>
<evidence type="ECO:0000259" key="18">
    <source>
        <dbReference type="PROSITE" id="PS50110"/>
    </source>
</evidence>
<dbReference type="PANTHER" id="PTHR43047:SF72">
    <property type="entry name" value="OSMOSENSING HISTIDINE PROTEIN KINASE SLN1"/>
    <property type="match status" value="1"/>
</dbReference>
<dbReference type="GO" id="GO:0005524">
    <property type="term" value="F:ATP binding"/>
    <property type="evidence" value="ECO:0007669"/>
    <property type="project" value="UniProtKB-KW"/>
</dbReference>
<dbReference type="GO" id="GO:0009927">
    <property type="term" value="F:histidine phosphotransfer kinase activity"/>
    <property type="evidence" value="ECO:0007669"/>
    <property type="project" value="TreeGrafter"/>
</dbReference>
<dbReference type="AlphaFoldDB" id="A0A2S3UPW0"/>
<dbReference type="SUPFAM" id="SSF55785">
    <property type="entry name" value="PYP-like sensor domain (PAS domain)"/>
    <property type="match status" value="1"/>
</dbReference>
<evidence type="ECO:0000256" key="4">
    <source>
        <dbReference type="ARBA" id="ARBA00012438"/>
    </source>
</evidence>
<dbReference type="EMBL" id="PPCN01000008">
    <property type="protein sequence ID" value="POF29620.1"/>
    <property type="molecule type" value="Genomic_DNA"/>
</dbReference>
<evidence type="ECO:0000313" key="22">
    <source>
        <dbReference type="Proteomes" id="UP000236959"/>
    </source>
</evidence>
<keyword evidence="8 16" id="KW-0812">Transmembrane</keyword>
<evidence type="ECO:0000256" key="11">
    <source>
        <dbReference type="ARBA" id="ARBA00022840"/>
    </source>
</evidence>
<dbReference type="SMART" id="SM00091">
    <property type="entry name" value="PAS"/>
    <property type="match status" value="1"/>
</dbReference>
<dbReference type="GO" id="GO:0006355">
    <property type="term" value="P:regulation of DNA-templated transcription"/>
    <property type="evidence" value="ECO:0007669"/>
    <property type="project" value="InterPro"/>
</dbReference>
<dbReference type="InterPro" id="IPR001789">
    <property type="entry name" value="Sig_transdc_resp-reg_receiver"/>
</dbReference>
<dbReference type="Proteomes" id="UP000236959">
    <property type="component" value="Unassembled WGS sequence"/>
</dbReference>
<dbReference type="Gene3D" id="3.30.565.10">
    <property type="entry name" value="Histidine kinase-like ATPase, C-terminal domain"/>
    <property type="match status" value="1"/>
</dbReference>
<organism evidence="21 22">
    <name type="scientific">Roseibium marinum</name>
    <dbReference type="NCBI Taxonomy" id="281252"/>
    <lineage>
        <taxon>Bacteria</taxon>
        <taxon>Pseudomonadati</taxon>
        <taxon>Pseudomonadota</taxon>
        <taxon>Alphaproteobacteria</taxon>
        <taxon>Hyphomicrobiales</taxon>
        <taxon>Stappiaceae</taxon>
        <taxon>Roseibium</taxon>
    </lineage>
</organism>
<evidence type="ECO:0000256" key="13">
    <source>
        <dbReference type="ARBA" id="ARBA00023012"/>
    </source>
</evidence>
<dbReference type="InterPro" id="IPR000014">
    <property type="entry name" value="PAS"/>
</dbReference>
<dbReference type="PROSITE" id="PS50885">
    <property type="entry name" value="HAMP"/>
    <property type="match status" value="1"/>
</dbReference>
<dbReference type="InterPro" id="IPR048760">
    <property type="entry name" value="VP0354-like_sensor_dom"/>
</dbReference>
<feature type="domain" description="PAS" evidence="19">
    <location>
        <begin position="416"/>
        <end position="471"/>
    </location>
</feature>